<dbReference type="SUPFAM" id="SSF52540">
    <property type="entry name" value="P-loop containing nucleoside triphosphate hydrolases"/>
    <property type="match status" value="2"/>
</dbReference>
<dbReference type="EC" id="3.6.1.-" evidence="12"/>
<comment type="similarity">
    <text evidence="1 12">Belongs to the ABC transporter superfamily. ABCF family. Translational throttle EttA subfamily.</text>
</comment>
<dbReference type="STRING" id="336292.SAMN05660710_02722"/>
<comment type="function">
    <text evidence="12">A translation factor that gates the progression of the 70S ribosomal initiation complex (IC, containing tRNA(fMet) in the P-site) into the translation elongation cycle by using a mechanism sensitive to the ATP/ADP ratio. Binds to the 70S ribosome E-site where it modulates the state of the translating ribosome during subunit translocation. ATP hydrolysis probably frees it from the ribosome, which can enter the elongation phase.</text>
</comment>
<dbReference type="AlphaFoldDB" id="A0A1G5INV4"/>
<dbReference type="PANTHER" id="PTHR43858:SF1">
    <property type="entry name" value="ABC TRANSPORTER-RELATED PROTEIN"/>
    <property type="match status" value="1"/>
</dbReference>
<feature type="binding site" evidence="12">
    <location>
        <begin position="41"/>
        <end position="48"/>
    </location>
    <ligand>
        <name>ATP</name>
        <dbReference type="ChEBI" id="CHEBI:30616"/>
        <label>1</label>
    </ligand>
</feature>
<dbReference type="InterPro" id="IPR003593">
    <property type="entry name" value="AAA+_ATPase"/>
</dbReference>
<dbReference type="FunFam" id="3.40.50.300:FF:000011">
    <property type="entry name" value="Putative ABC transporter ATP-binding component"/>
    <property type="match status" value="1"/>
</dbReference>
<comment type="domain">
    <text evidence="12">The arm domain is inserted in the first ABC transporter domain. Probably contacts ribosomal protein L1.</text>
</comment>
<dbReference type="InterPro" id="IPR032781">
    <property type="entry name" value="ABC_tran_Xtn"/>
</dbReference>
<keyword evidence="2 12" id="KW-0963">Cytoplasm</keyword>
<name>A0A1G5INV4_9RHOB</name>
<evidence type="ECO:0000256" key="4">
    <source>
        <dbReference type="ARBA" id="ARBA00022730"/>
    </source>
</evidence>
<evidence type="ECO:0000256" key="9">
    <source>
        <dbReference type="ARBA" id="ARBA00022845"/>
    </source>
</evidence>
<keyword evidence="11 12" id="KW-0648">Protein biosynthesis</keyword>
<keyword evidence="5 12" id="KW-0677">Repeat</keyword>
<feature type="domain" description="ABC transporter" evidence="14">
    <location>
        <begin position="320"/>
        <end position="537"/>
    </location>
</feature>
<evidence type="ECO:0000256" key="12">
    <source>
        <dbReference type="HAMAP-Rule" id="MF_00847"/>
    </source>
</evidence>
<evidence type="ECO:0000256" key="13">
    <source>
        <dbReference type="SAM" id="Coils"/>
    </source>
</evidence>
<evidence type="ECO:0000313" key="15">
    <source>
        <dbReference type="EMBL" id="SCY77667.1"/>
    </source>
</evidence>
<comment type="subunit">
    <text evidence="12">Monomer. Probably contacts ribosomal proteins L1, L5, L33 and S7, the 16S and 23S rRNA and the P-site containing tRNA(fMet).</text>
</comment>
<dbReference type="NCBIfam" id="NF008775">
    <property type="entry name" value="PRK11819.1"/>
    <property type="match status" value="1"/>
</dbReference>
<dbReference type="InterPro" id="IPR003439">
    <property type="entry name" value="ABC_transporter-like_ATP-bd"/>
</dbReference>
<evidence type="ECO:0000256" key="8">
    <source>
        <dbReference type="ARBA" id="ARBA00022840"/>
    </source>
</evidence>
<evidence type="ECO:0000256" key="2">
    <source>
        <dbReference type="ARBA" id="ARBA00022490"/>
    </source>
</evidence>
<evidence type="ECO:0000256" key="1">
    <source>
        <dbReference type="ARBA" id="ARBA00005868"/>
    </source>
</evidence>
<keyword evidence="13" id="KW-0175">Coiled coil</keyword>
<dbReference type="InterPro" id="IPR027417">
    <property type="entry name" value="P-loop_NTPase"/>
</dbReference>
<evidence type="ECO:0000256" key="6">
    <source>
        <dbReference type="ARBA" id="ARBA00022741"/>
    </source>
</evidence>
<keyword evidence="6 12" id="KW-0547">Nucleotide-binding</keyword>
<dbReference type="EMBL" id="FMVT01000009">
    <property type="protein sequence ID" value="SCY77667.1"/>
    <property type="molecule type" value="Genomic_DNA"/>
</dbReference>
<gene>
    <name evidence="12" type="primary">ettA</name>
    <name evidence="15" type="ORF">SAMN05660710_02722</name>
</gene>
<reference evidence="15 16" key="1">
    <citation type="submission" date="2016-10" db="EMBL/GenBank/DDBJ databases">
        <authorList>
            <person name="de Groot N.N."/>
        </authorList>
    </citation>
    <scope>NUCLEOTIDE SEQUENCE [LARGE SCALE GENOMIC DNA]</scope>
    <source>
        <strain evidence="15 16">CGMCC 1.8925</strain>
    </source>
</reference>
<dbReference type="GO" id="GO:0016887">
    <property type="term" value="F:ATP hydrolysis activity"/>
    <property type="evidence" value="ECO:0007669"/>
    <property type="project" value="UniProtKB-UniRule"/>
</dbReference>
<dbReference type="Pfam" id="PF00005">
    <property type="entry name" value="ABC_tran"/>
    <property type="match status" value="2"/>
</dbReference>
<proteinExistence type="inferred from homology"/>
<comment type="catalytic activity">
    <reaction evidence="12">
        <text>ATP + H2O = ADP + phosphate + H(+)</text>
        <dbReference type="Rhea" id="RHEA:13065"/>
        <dbReference type="ChEBI" id="CHEBI:15377"/>
        <dbReference type="ChEBI" id="CHEBI:15378"/>
        <dbReference type="ChEBI" id="CHEBI:30616"/>
        <dbReference type="ChEBI" id="CHEBI:43474"/>
        <dbReference type="ChEBI" id="CHEBI:456216"/>
    </reaction>
</comment>
<feature type="domain" description="ABC transporter" evidence="14">
    <location>
        <begin position="8"/>
        <end position="255"/>
    </location>
</feature>
<evidence type="ECO:0000256" key="10">
    <source>
        <dbReference type="ARBA" id="ARBA00022884"/>
    </source>
</evidence>
<comment type="subcellular location">
    <subcellularLocation>
        <location evidence="12">Cytoplasm</location>
    </subcellularLocation>
    <text evidence="12">Associates with ribosomes and polysomes.</text>
</comment>
<dbReference type="GO" id="GO:0043022">
    <property type="term" value="F:ribosome binding"/>
    <property type="evidence" value="ECO:0007669"/>
    <property type="project" value="UniProtKB-UniRule"/>
</dbReference>
<protein>
    <recommendedName>
        <fullName evidence="12">Energy-dependent translational throttle protein EttA</fullName>
        <ecNumber evidence="12">3.6.1.-</ecNumber>
    </recommendedName>
    <alternativeName>
        <fullName evidence="12">Translational regulatory factor EttA</fullName>
    </alternativeName>
</protein>
<feature type="region of interest" description="PtIM" evidence="12">
    <location>
        <begin position="238"/>
        <end position="318"/>
    </location>
</feature>
<dbReference type="FunFam" id="3.40.50.300:FF:000183">
    <property type="entry name" value="ABC transporter ATP-binding protein yjjK"/>
    <property type="match status" value="1"/>
</dbReference>
<dbReference type="InterPro" id="IPR022374">
    <property type="entry name" value="EttA"/>
</dbReference>
<dbReference type="CDD" id="cd03221">
    <property type="entry name" value="ABCF_EF-3"/>
    <property type="match status" value="2"/>
</dbReference>
<dbReference type="InterPro" id="IPR017871">
    <property type="entry name" value="ABC_transporter-like_CS"/>
</dbReference>
<dbReference type="GO" id="GO:0019843">
    <property type="term" value="F:rRNA binding"/>
    <property type="evidence" value="ECO:0007669"/>
    <property type="project" value="UniProtKB-UniRule"/>
</dbReference>
<dbReference type="GO" id="GO:0006412">
    <property type="term" value="P:translation"/>
    <property type="evidence" value="ECO:0007669"/>
    <property type="project" value="UniProtKB-KW"/>
</dbReference>
<dbReference type="Gene3D" id="3.40.50.300">
    <property type="entry name" value="P-loop containing nucleotide triphosphate hydrolases"/>
    <property type="match status" value="2"/>
</dbReference>
<accession>A0A1G5INV4</accession>
<keyword evidence="9 12" id="KW-0810">Translation regulation</keyword>
<dbReference type="NCBIfam" id="TIGR03719">
    <property type="entry name" value="ABC_ABC_ChvD"/>
    <property type="match status" value="1"/>
</dbReference>
<dbReference type="PANTHER" id="PTHR43858">
    <property type="entry name" value="ENERGY-DEPENDENT TRANSLATIONAL THROTTLE PROTEIN ETTA"/>
    <property type="match status" value="1"/>
</dbReference>
<feature type="binding site" evidence="12">
    <location>
        <begin position="352"/>
        <end position="359"/>
    </location>
    <ligand>
        <name>ATP</name>
        <dbReference type="ChEBI" id="CHEBI:30616"/>
        <label>2</label>
    </ligand>
</feature>
<evidence type="ECO:0000256" key="11">
    <source>
        <dbReference type="ARBA" id="ARBA00022917"/>
    </source>
</evidence>
<keyword evidence="3 12" id="KW-0820">tRNA-binding</keyword>
<keyword evidence="10 12" id="KW-0694">RNA-binding</keyword>
<keyword evidence="16" id="KW-1185">Reference proteome</keyword>
<dbReference type="Proteomes" id="UP000199502">
    <property type="component" value="Unassembled WGS sequence"/>
</dbReference>
<evidence type="ECO:0000313" key="16">
    <source>
        <dbReference type="Proteomes" id="UP000199502"/>
    </source>
</evidence>
<feature type="coiled-coil region" evidence="13">
    <location>
        <begin position="248"/>
        <end position="300"/>
    </location>
</feature>
<dbReference type="GO" id="GO:0005737">
    <property type="term" value="C:cytoplasm"/>
    <property type="evidence" value="ECO:0007669"/>
    <property type="project" value="UniProtKB-SubCell"/>
</dbReference>
<dbReference type="GO" id="GO:0045900">
    <property type="term" value="P:negative regulation of translational elongation"/>
    <property type="evidence" value="ECO:0007669"/>
    <property type="project" value="UniProtKB-UniRule"/>
</dbReference>
<sequence length="551" mass="61114">MASYQFVYHMDGVSKTYPGGKKVFENIRLNFLPGVKIGVVGVNGAGKSTLLRVMAGWDKDFSGEAWAAKGATVGYLPQEPQLDESLDVRGNVMLGVAKKQAKLDRYNELAMNYSDETADEMSALQDQIDAENLWDLDSQVDVAMEALRCPPDDADVSTLSGGERRRVALCKLLLEAPDMLLLDEPTNHLDAETIAWLQKHLIEYKGTILTVTHDRYFLDDITSWILELERGRGLPHEGNYSSWLEAKAKRVAQEAREEKSKQKVMEKELEWIRAGAKARQAKQKARINAYNEMANKTEKERIANAQIIIPNGERLGGKVIEVTGLKKAMGDKLLIENLDFTLPPGGIVGVIGPNGAGKSTLFRMLTGDEQPDEGTITLGDTVQLSFVDQSRDALDANATVWEEITGGAELIQLGDATMNSRAYCSAFNFKGSDQQKKVGQLSGGERNRVHMAKLLKSGGNVLLLDEPTNDLDVETLQALEAALDDFAGCAVIISHDRFFLDRLCTHILAFEGDAHVEWFEGNFEAYEEDKIRRLGPDSVNPKRVKYKKFTR</sequence>
<comment type="caution">
    <text evidence="12">Lacks conserved residue(s) required for the propagation of feature annotation.</text>
</comment>
<dbReference type="Pfam" id="PF12848">
    <property type="entry name" value="ABC_tran_Xtn"/>
    <property type="match status" value="1"/>
</dbReference>
<comment type="domain">
    <text evidence="12">The P-site tRNA interaction motif (PtIM domain) probably interacts with the P-site tRNA(fMet) as well as the 23S rRNA.</text>
</comment>
<dbReference type="RefSeq" id="WP_090745562.1">
    <property type="nucleotide sequence ID" value="NZ_FMVT01000009.1"/>
</dbReference>
<dbReference type="GO" id="GO:0005524">
    <property type="term" value="F:ATP binding"/>
    <property type="evidence" value="ECO:0007669"/>
    <property type="project" value="UniProtKB-UniRule"/>
</dbReference>
<dbReference type="HAMAP" id="MF_00847">
    <property type="entry name" value="EttA"/>
    <property type="match status" value="1"/>
</dbReference>
<evidence type="ECO:0000259" key="14">
    <source>
        <dbReference type="PROSITE" id="PS50893"/>
    </source>
</evidence>
<keyword evidence="8 12" id="KW-0067">ATP-binding</keyword>
<keyword evidence="7 12" id="KW-0378">Hydrolase</keyword>
<evidence type="ECO:0000256" key="7">
    <source>
        <dbReference type="ARBA" id="ARBA00022801"/>
    </source>
</evidence>
<dbReference type="PROSITE" id="PS00211">
    <property type="entry name" value="ABC_TRANSPORTER_1"/>
    <property type="match status" value="1"/>
</dbReference>
<organism evidence="15 16">
    <name type="scientific">Paracoccus tibetensis</name>
    <dbReference type="NCBI Taxonomy" id="336292"/>
    <lineage>
        <taxon>Bacteria</taxon>
        <taxon>Pseudomonadati</taxon>
        <taxon>Pseudomonadota</taxon>
        <taxon>Alphaproteobacteria</taxon>
        <taxon>Rhodobacterales</taxon>
        <taxon>Paracoccaceae</taxon>
        <taxon>Paracoccus</taxon>
    </lineage>
</organism>
<dbReference type="GO" id="GO:0000049">
    <property type="term" value="F:tRNA binding"/>
    <property type="evidence" value="ECO:0007669"/>
    <property type="project" value="UniProtKB-UniRule"/>
</dbReference>
<dbReference type="SMART" id="SM00382">
    <property type="entry name" value="AAA"/>
    <property type="match status" value="2"/>
</dbReference>
<keyword evidence="4 12" id="KW-0699">rRNA-binding</keyword>
<evidence type="ECO:0000256" key="5">
    <source>
        <dbReference type="ARBA" id="ARBA00022737"/>
    </source>
</evidence>
<dbReference type="OrthoDB" id="9808609at2"/>
<evidence type="ECO:0000256" key="3">
    <source>
        <dbReference type="ARBA" id="ARBA00022555"/>
    </source>
</evidence>
<dbReference type="PROSITE" id="PS50893">
    <property type="entry name" value="ABC_TRANSPORTER_2"/>
    <property type="match status" value="2"/>
</dbReference>